<organism evidence="1 2">
    <name type="scientific">Panicum virgatum</name>
    <name type="common">Blackwell switchgrass</name>
    <dbReference type="NCBI Taxonomy" id="38727"/>
    <lineage>
        <taxon>Eukaryota</taxon>
        <taxon>Viridiplantae</taxon>
        <taxon>Streptophyta</taxon>
        <taxon>Embryophyta</taxon>
        <taxon>Tracheophyta</taxon>
        <taxon>Spermatophyta</taxon>
        <taxon>Magnoliopsida</taxon>
        <taxon>Liliopsida</taxon>
        <taxon>Poales</taxon>
        <taxon>Poaceae</taxon>
        <taxon>PACMAD clade</taxon>
        <taxon>Panicoideae</taxon>
        <taxon>Panicodae</taxon>
        <taxon>Paniceae</taxon>
        <taxon>Panicinae</taxon>
        <taxon>Panicum</taxon>
        <taxon>Panicum sect. Hiantes</taxon>
    </lineage>
</organism>
<proteinExistence type="predicted"/>
<sequence length="99" mass="11658">MSLWLDKLIQAATLWMRTMIQLFSSSNNLKDRCFIKFGAFSEDVKLIFQGDNFLKKIEATKQRRFIKSGYVSSRENIEKPRKYIFIGLMQVEIIEETPS</sequence>
<comment type="caution">
    <text evidence="1">The sequence shown here is derived from an EMBL/GenBank/DDBJ whole genome shotgun (WGS) entry which is preliminary data.</text>
</comment>
<reference evidence="1" key="1">
    <citation type="submission" date="2020-05" db="EMBL/GenBank/DDBJ databases">
        <title>WGS assembly of Panicum virgatum.</title>
        <authorList>
            <person name="Lovell J.T."/>
            <person name="Jenkins J."/>
            <person name="Shu S."/>
            <person name="Juenger T.E."/>
            <person name="Schmutz J."/>
        </authorList>
    </citation>
    <scope>NUCLEOTIDE SEQUENCE</scope>
    <source>
        <strain evidence="1">AP13</strain>
    </source>
</reference>
<protein>
    <submittedName>
        <fullName evidence="1">Uncharacterized protein</fullName>
    </submittedName>
</protein>
<dbReference type="Proteomes" id="UP000823388">
    <property type="component" value="Chromosome 5N"/>
</dbReference>
<dbReference type="AlphaFoldDB" id="A0A8T0RVK9"/>
<name>A0A8T0RVK9_PANVG</name>
<evidence type="ECO:0000313" key="2">
    <source>
        <dbReference type="Proteomes" id="UP000823388"/>
    </source>
</evidence>
<gene>
    <name evidence="1" type="ORF">PVAP13_5NG225481</name>
</gene>
<keyword evidence="2" id="KW-1185">Reference proteome</keyword>
<accession>A0A8T0RVK9</accession>
<dbReference type="EMBL" id="CM029046">
    <property type="protein sequence ID" value="KAG2589125.1"/>
    <property type="molecule type" value="Genomic_DNA"/>
</dbReference>
<evidence type="ECO:0000313" key="1">
    <source>
        <dbReference type="EMBL" id="KAG2589125.1"/>
    </source>
</evidence>